<sequence>MTATRLQETLAPYLTAPGQEKDGYLAFPITHPTEGLRANAHYFDHPEWAEEYLIYCHRSEPFKSRWQAATGDWTDKVVVDIGCGPGNIFATLQGKPKLLIGVDVAPGSLAFAAQQGYVPVLADATALPFTSGFADLVTLNATLHHCDDMQAVLAEAARLVKPGGLLITDHDPQLSAWNYKGMAKLLWNARLWYYNWIGHSFHKSNVQQEAALASEIHHKPGHGVTPELFQQTLEPAGFRVNLYPHNHEVGAEALQGVHGKAELKYRLGNLLSARNPDAKTSALSLMCVAQKRA</sequence>
<proteinExistence type="predicted"/>
<dbReference type="EMBL" id="PTRA01000010">
    <property type="protein sequence ID" value="PQA53186.1"/>
    <property type="molecule type" value="Genomic_DNA"/>
</dbReference>
<reference evidence="3" key="1">
    <citation type="submission" date="2018-02" db="EMBL/GenBank/DDBJ databases">
        <title>Genome sequencing of Solimonas sp. HR-BB.</title>
        <authorList>
            <person name="Lee Y."/>
            <person name="Jeon C.O."/>
        </authorList>
    </citation>
    <scope>NUCLEOTIDE SEQUENCE [LARGE SCALE GENOMIC DNA]</scope>
    <source>
        <strain evidence="3">HR-U</strain>
    </source>
</reference>
<protein>
    <submittedName>
        <fullName evidence="2">SAM-dependent methyltransferase</fullName>
    </submittedName>
</protein>
<dbReference type="SUPFAM" id="SSF53335">
    <property type="entry name" value="S-adenosyl-L-methionine-dependent methyltransferases"/>
    <property type="match status" value="1"/>
</dbReference>
<dbReference type="PANTHER" id="PTHR42912:SF93">
    <property type="entry name" value="N6-ADENOSINE-METHYLTRANSFERASE TMT1A"/>
    <property type="match status" value="1"/>
</dbReference>
<dbReference type="GO" id="GO:0032259">
    <property type="term" value="P:methylation"/>
    <property type="evidence" value="ECO:0007669"/>
    <property type="project" value="UniProtKB-KW"/>
</dbReference>
<comment type="caution">
    <text evidence="2">The sequence shown here is derived from an EMBL/GenBank/DDBJ whole genome shotgun (WGS) entry which is preliminary data.</text>
</comment>
<dbReference type="Pfam" id="PF08241">
    <property type="entry name" value="Methyltransf_11"/>
    <property type="match status" value="1"/>
</dbReference>
<keyword evidence="2" id="KW-0808">Transferase</keyword>
<gene>
    <name evidence="2" type="ORF">C5O19_24980</name>
</gene>
<evidence type="ECO:0000313" key="3">
    <source>
        <dbReference type="Proteomes" id="UP000239590"/>
    </source>
</evidence>
<dbReference type="GO" id="GO:0008757">
    <property type="term" value="F:S-adenosylmethionine-dependent methyltransferase activity"/>
    <property type="evidence" value="ECO:0007669"/>
    <property type="project" value="InterPro"/>
</dbReference>
<dbReference type="PANTHER" id="PTHR42912">
    <property type="entry name" value="METHYLTRANSFERASE"/>
    <property type="match status" value="1"/>
</dbReference>
<dbReference type="CDD" id="cd02440">
    <property type="entry name" value="AdoMet_MTases"/>
    <property type="match status" value="1"/>
</dbReference>
<accession>A0A2S7IEW4</accession>
<evidence type="ECO:0000259" key="1">
    <source>
        <dbReference type="Pfam" id="PF08241"/>
    </source>
</evidence>
<feature type="domain" description="Methyltransferase type 11" evidence="1">
    <location>
        <begin position="79"/>
        <end position="167"/>
    </location>
</feature>
<dbReference type="InterPro" id="IPR013216">
    <property type="entry name" value="Methyltransf_11"/>
</dbReference>
<keyword evidence="2" id="KW-0489">Methyltransferase</keyword>
<dbReference type="InterPro" id="IPR050508">
    <property type="entry name" value="Methyltransf_Superfamily"/>
</dbReference>
<dbReference type="Proteomes" id="UP000239590">
    <property type="component" value="Unassembled WGS sequence"/>
</dbReference>
<evidence type="ECO:0000313" key="2">
    <source>
        <dbReference type="EMBL" id="PQA53186.1"/>
    </source>
</evidence>
<dbReference type="Gene3D" id="3.40.50.150">
    <property type="entry name" value="Vaccinia Virus protein VP39"/>
    <property type="match status" value="1"/>
</dbReference>
<organism evidence="2 3">
    <name type="scientific">Siphonobacter curvatus</name>
    <dbReference type="NCBI Taxonomy" id="2094562"/>
    <lineage>
        <taxon>Bacteria</taxon>
        <taxon>Pseudomonadati</taxon>
        <taxon>Bacteroidota</taxon>
        <taxon>Cytophagia</taxon>
        <taxon>Cytophagales</taxon>
        <taxon>Cytophagaceae</taxon>
        <taxon>Siphonobacter</taxon>
    </lineage>
</organism>
<dbReference type="InterPro" id="IPR029063">
    <property type="entry name" value="SAM-dependent_MTases_sf"/>
</dbReference>
<keyword evidence="3" id="KW-1185">Reference proteome</keyword>
<dbReference type="AlphaFoldDB" id="A0A2S7IEW4"/>
<name>A0A2S7IEW4_9BACT</name>
<dbReference type="OrthoDB" id="9804312at2"/>